<dbReference type="GO" id="GO:0016435">
    <property type="term" value="F:rRNA (guanine) methyltransferase activity"/>
    <property type="evidence" value="ECO:0007669"/>
    <property type="project" value="InterPro"/>
</dbReference>
<dbReference type="GO" id="GO:0070476">
    <property type="term" value="P:rRNA (guanine-N7)-methylation"/>
    <property type="evidence" value="ECO:0007669"/>
    <property type="project" value="InterPro"/>
</dbReference>
<feature type="domain" description="18S rRNA (guanine(1575)-N(7))-methyltransferase Bud23 C-terminal" evidence="2">
    <location>
        <begin position="70"/>
        <end position="109"/>
    </location>
</feature>
<accession>A0A4E0R2M6</accession>
<gene>
    <name evidence="3" type="ORF">D915_008735</name>
</gene>
<evidence type="ECO:0000313" key="3">
    <source>
        <dbReference type="EMBL" id="THD20604.1"/>
    </source>
</evidence>
<dbReference type="Proteomes" id="UP000230066">
    <property type="component" value="Unassembled WGS sequence"/>
</dbReference>
<evidence type="ECO:0000313" key="4">
    <source>
        <dbReference type="Proteomes" id="UP000230066"/>
    </source>
</evidence>
<dbReference type="InterPro" id="IPR022238">
    <property type="entry name" value="Bud23_C"/>
</dbReference>
<evidence type="ECO:0000256" key="1">
    <source>
        <dbReference type="SAM" id="MobiDB-lite"/>
    </source>
</evidence>
<dbReference type="AlphaFoldDB" id="A0A4E0R2M6"/>
<comment type="caution">
    <text evidence="3">The sequence shown here is derived from an EMBL/GenBank/DDBJ whole genome shotgun (WGS) entry which is preliminary data.</text>
</comment>
<organism evidence="3 4">
    <name type="scientific">Fasciola hepatica</name>
    <name type="common">Liver fluke</name>
    <dbReference type="NCBI Taxonomy" id="6192"/>
    <lineage>
        <taxon>Eukaryota</taxon>
        <taxon>Metazoa</taxon>
        <taxon>Spiralia</taxon>
        <taxon>Lophotrochozoa</taxon>
        <taxon>Platyhelminthes</taxon>
        <taxon>Trematoda</taxon>
        <taxon>Digenea</taxon>
        <taxon>Plagiorchiida</taxon>
        <taxon>Echinostomata</taxon>
        <taxon>Echinostomatoidea</taxon>
        <taxon>Fasciolidae</taxon>
        <taxon>Fasciola</taxon>
    </lineage>
</organism>
<keyword evidence="3" id="KW-0808">Transferase</keyword>
<name>A0A4E0R2M6_FASHE</name>
<feature type="region of interest" description="Disordered" evidence="1">
    <location>
        <begin position="78"/>
        <end position="112"/>
    </location>
</feature>
<keyword evidence="4" id="KW-1185">Reference proteome</keyword>
<dbReference type="Pfam" id="PF12589">
    <property type="entry name" value="WBS_methylT"/>
    <property type="match status" value="1"/>
</dbReference>
<protein>
    <submittedName>
        <fullName evidence="3">Methyltransferase WBSCR22</fullName>
    </submittedName>
</protein>
<keyword evidence="3" id="KW-0489">Methyltransferase</keyword>
<dbReference type="EMBL" id="JXXN02004413">
    <property type="protein sequence ID" value="THD20604.1"/>
    <property type="molecule type" value="Genomic_DNA"/>
</dbReference>
<feature type="compositionally biased region" description="Basic residues" evidence="1">
    <location>
        <begin position="78"/>
        <end position="94"/>
    </location>
</feature>
<reference evidence="3" key="1">
    <citation type="submission" date="2019-03" db="EMBL/GenBank/DDBJ databases">
        <title>Improved annotation for the trematode Fasciola hepatica.</title>
        <authorList>
            <person name="Choi Y.-J."/>
            <person name="Martin J."/>
            <person name="Mitreva M."/>
        </authorList>
    </citation>
    <scope>NUCLEOTIDE SEQUENCE [LARGE SCALE GENOMIC DNA]</scope>
</reference>
<sequence>MANVGCFHSRMLHPNDFPHISSPSVRRYFLVLDVSNCRSQPEPLTEGGSCAIPSPTSVVQGRLAELRDCRQSKKLPKHSVAWIKHKKERARKQMKQVAHDSKYTGRKRPQRL</sequence>
<proteinExistence type="predicted"/>
<evidence type="ECO:0000259" key="2">
    <source>
        <dbReference type="Pfam" id="PF12589"/>
    </source>
</evidence>